<evidence type="ECO:0000256" key="3">
    <source>
        <dbReference type="ARBA" id="ARBA00022679"/>
    </source>
</evidence>
<dbReference type="EC" id="2.4.1.-" evidence="5"/>
<gene>
    <name evidence="6" type="ORF">HPP92_024377</name>
</gene>
<protein>
    <recommendedName>
        <fullName evidence="5">Glycosyltransferase</fullName>
        <ecNumber evidence="5">2.4.1.-</ecNumber>
    </recommendedName>
</protein>
<dbReference type="InterPro" id="IPR002213">
    <property type="entry name" value="UDP_glucos_trans"/>
</dbReference>
<evidence type="ECO:0000256" key="5">
    <source>
        <dbReference type="RuleBase" id="RU362057"/>
    </source>
</evidence>
<dbReference type="PANTHER" id="PTHR48047:SF45">
    <property type="entry name" value="SCOPOLETIN GLUCOSYLTRANSFERASE-LIKE"/>
    <property type="match status" value="1"/>
</dbReference>
<dbReference type="PANTHER" id="PTHR48047">
    <property type="entry name" value="GLYCOSYLTRANSFERASE"/>
    <property type="match status" value="1"/>
</dbReference>
<keyword evidence="3 4" id="KW-0808">Transferase</keyword>
<comment type="caution">
    <text evidence="6">The sequence shown here is derived from an EMBL/GenBank/DDBJ whole genome shotgun (WGS) entry which is preliminary data.</text>
</comment>
<proteinExistence type="inferred from homology"/>
<dbReference type="CDD" id="cd03784">
    <property type="entry name" value="GT1_Gtf-like"/>
    <property type="match status" value="1"/>
</dbReference>
<dbReference type="FunFam" id="3.40.50.2000:FF:000063">
    <property type="entry name" value="Glycosyltransferase"/>
    <property type="match status" value="1"/>
</dbReference>
<organism evidence="6 7">
    <name type="scientific">Vanilla planifolia</name>
    <name type="common">Vanilla</name>
    <dbReference type="NCBI Taxonomy" id="51239"/>
    <lineage>
        <taxon>Eukaryota</taxon>
        <taxon>Viridiplantae</taxon>
        <taxon>Streptophyta</taxon>
        <taxon>Embryophyta</taxon>
        <taxon>Tracheophyta</taxon>
        <taxon>Spermatophyta</taxon>
        <taxon>Magnoliopsida</taxon>
        <taxon>Liliopsida</taxon>
        <taxon>Asparagales</taxon>
        <taxon>Orchidaceae</taxon>
        <taxon>Vanilloideae</taxon>
        <taxon>Vanilleae</taxon>
        <taxon>Vanilla</taxon>
    </lineage>
</organism>
<comment type="similarity">
    <text evidence="1 4">Belongs to the UDP-glycosyltransferase family.</text>
</comment>
<evidence type="ECO:0000313" key="6">
    <source>
        <dbReference type="EMBL" id="KAG0456589.1"/>
    </source>
</evidence>
<name>A0A835PNE6_VANPL</name>
<evidence type="ECO:0000256" key="2">
    <source>
        <dbReference type="ARBA" id="ARBA00022676"/>
    </source>
</evidence>
<dbReference type="GO" id="GO:0035251">
    <property type="term" value="F:UDP-glucosyltransferase activity"/>
    <property type="evidence" value="ECO:0007669"/>
    <property type="project" value="TreeGrafter"/>
</dbReference>
<dbReference type="Proteomes" id="UP000639772">
    <property type="component" value="Chromosome 13"/>
</dbReference>
<accession>A0A835PNE6</accession>
<keyword evidence="2 4" id="KW-0328">Glycosyltransferase</keyword>
<dbReference type="PROSITE" id="PS00375">
    <property type="entry name" value="UDPGT"/>
    <property type="match status" value="1"/>
</dbReference>
<evidence type="ECO:0000313" key="7">
    <source>
        <dbReference type="Proteomes" id="UP000639772"/>
    </source>
</evidence>
<dbReference type="SUPFAM" id="SSF53756">
    <property type="entry name" value="UDP-Glycosyltransferase/glycogen phosphorylase"/>
    <property type="match status" value="1"/>
</dbReference>
<dbReference type="InterPro" id="IPR035595">
    <property type="entry name" value="UDP_glycos_trans_CS"/>
</dbReference>
<dbReference type="Gene3D" id="3.40.50.2000">
    <property type="entry name" value="Glycogen Phosphorylase B"/>
    <property type="match status" value="2"/>
</dbReference>
<sequence>MGCPPRQLRVFFFPLMSPGHTLPLVDIAKLFARHDVSVTILVLPSTIPLLHQMIDDGPSPTPIDLISLPPPPGPYNDLTSLPSIAHSTEFFESMNTLSEWLERILRSHRPDCLVSDTFLPWTGDVAAALGIPRIVFHGMGFFPLCALHALGQCESVDDSQLLLPGLPHAIAMRRSQIHDSAKGRNRFGEFMERVVESELLSYGAVVNSFYEMEPAYADFFRTMMGRKAWQVGPVSLANAHFEEVVGRGSRAPSGRALKAWLDSKPPCSVLYVCFGTLAKMTDRQSREVLSALQESNCSFLWIERGDTAEEGVGTREEGKGMFVRGWVPQLLLLGHGAVGGFMTHCGWNSVVESVSFGVPMVTWPMFAEQFYNERLVIDVLRVGVPVGAEEWGMREEDKGVISGSRIREAVARLMDGGEEASALRGRAAELRKKARRAMAVGGSSQADLIRLIEELRNLASVGLNV</sequence>
<evidence type="ECO:0000256" key="1">
    <source>
        <dbReference type="ARBA" id="ARBA00009995"/>
    </source>
</evidence>
<dbReference type="EMBL" id="JADCNM010000013">
    <property type="protein sequence ID" value="KAG0456589.1"/>
    <property type="molecule type" value="Genomic_DNA"/>
</dbReference>
<dbReference type="Pfam" id="PF00201">
    <property type="entry name" value="UDPGT"/>
    <property type="match status" value="1"/>
</dbReference>
<evidence type="ECO:0000256" key="4">
    <source>
        <dbReference type="RuleBase" id="RU003718"/>
    </source>
</evidence>
<reference evidence="6 7" key="1">
    <citation type="journal article" date="2020" name="Nat. Food">
        <title>A phased Vanilla planifolia genome enables genetic improvement of flavour and production.</title>
        <authorList>
            <person name="Hasing T."/>
            <person name="Tang H."/>
            <person name="Brym M."/>
            <person name="Khazi F."/>
            <person name="Huang T."/>
            <person name="Chambers A.H."/>
        </authorList>
    </citation>
    <scope>NUCLEOTIDE SEQUENCE [LARGE SCALE GENOMIC DNA]</scope>
    <source>
        <tissue evidence="6">Leaf</tissue>
    </source>
</reference>
<dbReference type="OrthoDB" id="731962at2759"/>
<dbReference type="AlphaFoldDB" id="A0A835PNE6"/>